<feature type="signal peptide" evidence="4">
    <location>
        <begin position="1"/>
        <end position="22"/>
    </location>
</feature>
<keyword evidence="2" id="KW-1015">Disulfide bond</keyword>
<protein>
    <submittedName>
        <fullName evidence="6">Pectinesterase inhibitor 11</fullName>
    </submittedName>
</protein>
<accession>A0AAW0LDB8</accession>
<dbReference type="EMBL" id="PKMF04000113">
    <property type="protein sequence ID" value="KAK7849504.1"/>
    <property type="molecule type" value="Genomic_DNA"/>
</dbReference>
<keyword evidence="1 4" id="KW-0732">Signal</keyword>
<name>A0AAW0LDB8_QUESU</name>
<keyword evidence="7" id="KW-1185">Reference proteome</keyword>
<dbReference type="Pfam" id="PF04043">
    <property type="entry name" value="PMEI"/>
    <property type="match status" value="1"/>
</dbReference>
<dbReference type="Proteomes" id="UP000237347">
    <property type="component" value="Unassembled WGS sequence"/>
</dbReference>
<dbReference type="PANTHER" id="PTHR36710">
    <property type="entry name" value="PECTINESTERASE INHIBITOR-LIKE"/>
    <property type="match status" value="1"/>
</dbReference>
<dbReference type="PANTHER" id="PTHR36710:SF18">
    <property type="entry name" value="PECTINESTERASE INHIBITOR 5-RELATED"/>
    <property type="match status" value="1"/>
</dbReference>
<evidence type="ECO:0000256" key="3">
    <source>
        <dbReference type="ARBA" id="ARBA00038471"/>
    </source>
</evidence>
<feature type="domain" description="Pectinesterase inhibitor" evidence="5">
    <location>
        <begin position="20"/>
        <end position="166"/>
    </location>
</feature>
<evidence type="ECO:0000259" key="5">
    <source>
        <dbReference type="SMART" id="SM00856"/>
    </source>
</evidence>
<dbReference type="InterPro" id="IPR006501">
    <property type="entry name" value="Pectinesterase_inhib_dom"/>
</dbReference>
<dbReference type="NCBIfam" id="TIGR01614">
    <property type="entry name" value="PME_inhib"/>
    <property type="match status" value="1"/>
</dbReference>
<dbReference type="Gramene" id="rna-CFP56_31390">
    <property type="protein sequence ID" value="cds-POE45337.1"/>
    <property type="gene ID" value="gene-CFP56_31390"/>
</dbReference>
<dbReference type="InterPro" id="IPR052421">
    <property type="entry name" value="PCW_Enzyme_Inhibitor"/>
</dbReference>
<organism evidence="6 7">
    <name type="scientific">Quercus suber</name>
    <name type="common">Cork oak</name>
    <dbReference type="NCBI Taxonomy" id="58331"/>
    <lineage>
        <taxon>Eukaryota</taxon>
        <taxon>Viridiplantae</taxon>
        <taxon>Streptophyta</taxon>
        <taxon>Embryophyta</taxon>
        <taxon>Tracheophyta</taxon>
        <taxon>Spermatophyta</taxon>
        <taxon>Magnoliopsida</taxon>
        <taxon>eudicotyledons</taxon>
        <taxon>Gunneridae</taxon>
        <taxon>Pentapetalae</taxon>
        <taxon>rosids</taxon>
        <taxon>fabids</taxon>
        <taxon>Fagales</taxon>
        <taxon>Fagaceae</taxon>
        <taxon>Quercus</taxon>
    </lineage>
</organism>
<dbReference type="GO" id="GO:0004857">
    <property type="term" value="F:enzyme inhibitor activity"/>
    <property type="evidence" value="ECO:0007669"/>
    <property type="project" value="InterPro"/>
</dbReference>
<gene>
    <name evidence="6" type="primary">PMEI11</name>
    <name evidence="6" type="ORF">CFP56_002892</name>
</gene>
<evidence type="ECO:0000256" key="4">
    <source>
        <dbReference type="SAM" id="SignalP"/>
    </source>
</evidence>
<sequence>MNPISSLVFVLLLTVFPTQIFCNLIDQACGYTSFPILCHQTLTPDAEALAATDLKTIAKVALKYTESDAEDLDNQIIKLMQSESNADVKRALSSCSDYFLTVVEKIQAAQYSISSVSNYAQAKAWLAEALVNIQRCDQVFAGKPFKSPISDSTTKLGRLESNAVAIISKL</sequence>
<dbReference type="Gene3D" id="1.20.140.40">
    <property type="entry name" value="Invertase/pectin methylesterase inhibitor family protein"/>
    <property type="match status" value="1"/>
</dbReference>
<comment type="caution">
    <text evidence="6">The sequence shown here is derived from an EMBL/GenBank/DDBJ whole genome shotgun (WGS) entry which is preliminary data.</text>
</comment>
<dbReference type="SUPFAM" id="SSF101148">
    <property type="entry name" value="Plant invertase/pectin methylesterase inhibitor"/>
    <property type="match status" value="1"/>
</dbReference>
<dbReference type="AlphaFoldDB" id="A0AAW0LDB8"/>
<evidence type="ECO:0000313" key="7">
    <source>
        <dbReference type="Proteomes" id="UP000237347"/>
    </source>
</evidence>
<dbReference type="SMART" id="SM00856">
    <property type="entry name" value="PMEI"/>
    <property type="match status" value="1"/>
</dbReference>
<comment type="similarity">
    <text evidence="3">Belongs to the PMEI family.</text>
</comment>
<dbReference type="InterPro" id="IPR035513">
    <property type="entry name" value="Invertase/methylesterase_inhib"/>
</dbReference>
<feature type="chain" id="PRO_5043732269" evidence="4">
    <location>
        <begin position="23"/>
        <end position="170"/>
    </location>
</feature>
<reference evidence="6 7" key="1">
    <citation type="journal article" date="2018" name="Sci. Data">
        <title>The draft genome sequence of cork oak.</title>
        <authorList>
            <person name="Ramos A.M."/>
            <person name="Usie A."/>
            <person name="Barbosa P."/>
            <person name="Barros P.M."/>
            <person name="Capote T."/>
            <person name="Chaves I."/>
            <person name="Simoes F."/>
            <person name="Abreu I."/>
            <person name="Carrasquinho I."/>
            <person name="Faro C."/>
            <person name="Guimaraes J.B."/>
            <person name="Mendonca D."/>
            <person name="Nobrega F."/>
            <person name="Rodrigues L."/>
            <person name="Saibo N.J.M."/>
            <person name="Varela M.C."/>
            <person name="Egas C."/>
            <person name="Matos J."/>
            <person name="Miguel C.M."/>
            <person name="Oliveira M.M."/>
            <person name="Ricardo C.P."/>
            <person name="Goncalves S."/>
        </authorList>
    </citation>
    <scope>NUCLEOTIDE SEQUENCE [LARGE SCALE GENOMIC DNA]</scope>
    <source>
        <strain evidence="7">cv. HL8</strain>
    </source>
</reference>
<evidence type="ECO:0000256" key="1">
    <source>
        <dbReference type="ARBA" id="ARBA00022729"/>
    </source>
</evidence>
<evidence type="ECO:0000313" key="6">
    <source>
        <dbReference type="EMBL" id="KAK7849504.1"/>
    </source>
</evidence>
<evidence type="ECO:0000256" key="2">
    <source>
        <dbReference type="ARBA" id="ARBA00023157"/>
    </source>
</evidence>
<proteinExistence type="inferred from homology"/>